<comment type="subcellular location">
    <subcellularLocation>
        <location evidence="1">Cell membrane</location>
        <topology evidence="1">Multi-pass membrane protein</topology>
    </subcellularLocation>
</comment>
<sequence>MATDLEDIQKPESLAAMGGKLPVIPLNPREKHTQPIVDFNLEENLLQYVRPSRWVAINVGDFPLLRFNWVVSLLASVILWVFIIVVLTAQDNAQGINVALLEFNNTWQPWITQNFTWFYIFTQDIWCVFVVYIAFSKYGNIKLGKDDEKPAFSDFSWFVMLFCSGIAVGFYFYGVREPLTYYRASYYNVLYKPGWLNDDQRAQQAIFITLYHWGIHAWACYIIVAMVLGFVAFRWDRPLTLRQAFFPLVGHVIDGFVGDIIDSVAMACTTFGVCTSLGFGVMTMVHGLRRIDCGGGIDCVSDIPTNDGSHTARVWQVGAIWIITLIATVSVVTGLNHGIKALSLVAFGLGNMLLVMLLLTDDTWFLLNSYVQSLGHYITYVIQVGFECDTWPQLNFEFRNNGDNKLWDSGSNKLYDTVTKAIGRPLTEPDTAFGSQSSNWIGWWTIFYWGWWISWAPFVGMFVATISRGRTLRQIFMGAIAAPIFYSFFFLVVMGSLGIKMERVAELSLLDPKTTNYEQIWKTGMVNCTAMGYSDGQPQSVAARKLAEVGYYALPCRNPDDVFFDVMEPYGKGIATYLKLISVIGVVLYFVTSSDSGSYVDDILSAGGMAHPPVLQRVYWAITEGACATAILYAGGSDALTALRAVSICSGLPLTIAICLMCTALLRACKYDMMEEDIHSSTRFIVGLFDWADGFQPAGIPSELEPGLQRRIRSLVISIFAPFITIHKVHHKFYNNVAIVHTAITGMLFITWIGCMIGEVGTTNAAYVGWTMYIFFAAHLTATRLQARLAYKVYGSAFEDFFACLIMYPFVISQLDLQVESQVEVHDEDAPAPYRGKHVPADKPHREMMDYNHVMEFHGPAKPISSPQAVSPHYSPYSGQYPSQFSSRQPSQQAPSGAPAVQLLPQPEFQMGVAPEQFSMAVGSA</sequence>
<keyword evidence="4 8" id="KW-0812">Transmembrane</keyword>
<feature type="transmembrane region" description="Helical" evidence="8">
    <location>
        <begin position="733"/>
        <end position="753"/>
    </location>
</feature>
<keyword evidence="3" id="KW-1003">Cell membrane</keyword>
<evidence type="ECO:0000313" key="9">
    <source>
        <dbReference type="EMBL" id="CAE2297152.1"/>
    </source>
</evidence>
<keyword evidence="5 8" id="KW-1133">Transmembrane helix</keyword>
<evidence type="ECO:0000256" key="1">
    <source>
        <dbReference type="ARBA" id="ARBA00004651"/>
    </source>
</evidence>
<gene>
    <name evidence="9" type="ORF">GTHE00462_LOCUS14034</name>
</gene>
<feature type="transmembrane region" description="Helical" evidence="8">
    <location>
        <begin position="155"/>
        <end position="173"/>
    </location>
</feature>
<feature type="transmembrane region" description="Helical" evidence="8">
    <location>
        <begin position="642"/>
        <end position="666"/>
    </location>
</feature>
<feature type="transmembrane region" description="Helical" evidence="8">
    <location>
        <begin position="618"/>
        <end position="636"/>
    </location>
</feature>
<dbReference type="AlphaFoldDB" id="A0A7S4NNB5"/>
<protein>
    <submittedName>
        <fullName evidence="9">Uncharacterized protein</fullName>
    </submittedName>
</protein>
<evidence type="ECO:0000256" key="4">
    <source>
        <dbReference type="ARBA" id="ARBA00022692"/>
    </source>
</evidence>
<feature type="compositionally biased region" description="Low complexity" evidence="7">
    <location>
        <begin position="880"/>
        <end position="900"/>
    </location>
</feature>
<feature type="transmembrane region" description="Helical" evidence="8">
    <location>
        <begin position="210"/>
        <end position="233"/>
    </location>
</feature>
<dbReference type="PANTHER" id="PTHR30047">
    <property type="entry name" value="HIGH-AFFINITY CHOLINE TRANSPORT PROTEIN-RELATED"/>
    <property type="match status" value="1"/>
</dbReference>
<feature type="transmembrane region" description="Helical" evidence="8">
    <location>
        <begin position="314"/>
        <end position="335"/>
    </location>
</feature>
<feature type="transmembrane region" description="Helical" evidence="8">
    <location>
        <begin position="574"/>
        <end position="591"/>
    </location>
</feature>
<feature type="transmembrane region" description="Helical" evidence="8">
    <location>
        <begin position="342"/>
        <end position="360"/>
    </location>
</feature>
<accession>A0A7S4NNB5</accession>
<feature type="transmembrane region" description="Helical" evidence="8">
    <location>
        <begin position="67"/>
        <end position="87"/>
    </location>
</feature>
<dbReference type="GO" id="GO:0022857">
    <property type="term" value="F:transmembrane transporter activity"/>
    <property type="evidence" value="ECO:0007669"/>
    <property type="project" value="InterPro"/>
</dbReference>
<evidence type="ECO:0000256" key="2">
    <source>
        <dbReference type="ARBA" id="ARBA00022448"/>
    </source>
</evidence>
<evidence type="ECO:0000256" key="7">
    <source>
        <dbReference type="SAM" id="MobiDB-lite"/>
    </source>
</evidence>
<organism evidence="9">
    <name type="scientific">Guillardia theta</name>
    <name type="common">Cryptophyte</name>
    <name type="synonym">Cryptomonas phi</name>
    <dbReference type="NCBI Taxonomy" id="55529"/>
    <lineage>
        <taxon>Eukaryota</taxon>
        <taxon>Cryptophyceae</taxon>
        <taxon>Pyrenomonadales</taxon>
        <taxon>Geminigeraceae</taxon>
        <taxon>Guillardia</taxon>
    </lineage>
</organism>
<keyword evidence="2" id="KW-0813">Transport</keyword>
<feature type="transmembrane region" description="Helical" evidence="8">
    <location>
        <begin position="475"/>
        <end position="499"/>
    </location>
</feature>
<feature type="transmembrane region" description="Helical" evidence="8">
    <location>
        <begin position="765"/>
        <end position="782"/>
    </location>
</feature>
<feature type="transmembrane region" description="Helical" evidence="8">
    <location>
        <begin position="117"/>
        <end position="135"/>
    </location>
</feature>
<evidence type="ECO:0000256" key="8">
    <source>
        <dbReference type="SAM" id="Phobius"/>
    </source>
</evidence>
<dbReference type="PANTHER" id="PTHR30047:SF7">
    <property type="entry name" value="HIGH-AFFINITY CHOLINE TRANSPORT PROTEIN"/>
    <property type="match status" value="1"/>
</dbReference>
<name>A0A7S4NNB5_GUITH</name>
<proteinExistence type="predicted"/>
<evidence type="ECO:0000256" key="3">
    <source>
        <dbReference type="ARBA" id="ARBA00022475"/>
    </source>
</evidence>
<dbReference type="GO" id="GO:0005886">
    <property type="term" value="C:plasma membrane"/>
    <property type="evidence" value="ECO:0007669"/>
    <property type="project" value="UniProtKB-SubCell"/>
</dbReference>
<dbReference type="InterPro" id="IPR000060">
    <property type="entry name" value="BCCT_transptr"/>
</dbReference>
<dbReference type="Pfam" id="PF02028">
    <property type="entry name" value="BCCT"/>
    <property type="match status" value="2"/>
</dbReference>
<evidence type="ECO:0000256" key="5">
    <source>
        <dbReference type="ARBA" id="ARBA00022989"/>
    </source>
</evidence>
<keyword evidence="6 8" id="KW-0472">Membrane</keyword>
<evidence type="ECO:0000256" key="6">
    <source>
        <dbReference type="ARBA" id="ARBA00023136"/>
    </source>
</evidence>
<feature type="region of interest" description="Disordered" evidence="7">
    <location>
        <begin position="862"/>
        <end position="907"/>
    </location>
</feature>
<feature type="transmembrane region" description="Helical" evidence="8">
    <location>
        <begin position="441"/>
        <end position="463"/>
    </location>
</feature>
<dbReference type="EMBL" id="HBKN01017801">
    <property type="protein sequence ID" value="CAE2297152.1"/>
    <property type="molecule type" value="Transcribed_RNA"/>
</dbReference>
<reference evidence="9" key="1">
    <citation type="submission" date="2021-01" db="EMBL/GenBank/DDBJ databases">
        <authorList>
            <person name="Corre E."/>
            <person name="Pelletier E."/>
            <person name="Niang G."/>
            <person name="Scheremetjew M."/>
            <person name="Finn R."/>
            <person name="Kale V."/>
            <person name="Holt S."/>
            <person name="Cochrane G."/>
            <person name="Meng A."/>
            <person name="Brown T."/>
            <person name="Cohen L."/>
        </authorList>
    </citation>
    <scope>NUCLEOTIDE SEQUENCE</scope>
    <source>
        <strain evidence="9">CCMP 2712</strain>
    </source>
</reference>